<dbReference type="Proteomes" id="UP000240996">
    <property type="component" value="Unassembled WGS sequence"/>
</dbReference>
<name>A0A2T4YQ06_9SPHN</name>
<organism evidence="1 2">
    <name type="scientific">Sphingomonas aerolata</name>
    <dbReference type="NCBI Taxonomy" id="185951"/>
    <lineage>
        <taxon>Bacteria</taxon>
        <taxon>Pseudomonadati</taxon>
        <taxon>Pseudomonadota</taxon>
        <taxon>Alphaproteobacteria</taxon>
        <taxon>Sphingomonadales</taxon>
        <taxon>Sphingomonadaceae</taxon>
        <taxon>Sphingomonas</taxon>
    </lineage>
</organism>
<protein>
    <submittedName>
        <fullName evidence="1">Uncharacterized protein</fullName>
    </submittedName>
</protein>
<gene>
    <name evidence="1" type="ORF">C8J24_1813</name>
</gene>
<sequence>MFALLLALAQDPLLAKASERLAAEPRCVVDPASTDITVCGLRQADRFRVPFVEHDPGDPRHESLAAERVRLLNARTPVQDMGPFQVGGGMAGVSVGVGAAGVTAGGLRKPAP</sequence>
<evidence type="ECO:0000313" key="2">
    <source>
        <dbReference type="Proteomes" id="UP000240996"/>
    </source>
</evidence>
<proteinExistence type="predicted"/>
<comment type="caution">
    <text evidence="1">The sequence shown here is derived from an EMBL/GenBank/DDBJ whole genome shotgun (WGS) entry which is preliminary data.</text>
</comment>
<dbReference type="AlphaFoldDB" id="A0A2T4YQ06"/>
<accession>A0A2T4YQ06</accession>
<keyword evidence="2" id="KW-1185">Reference proteome</keyword>
<dbReference type="EMBL" id="PZZN01000002">
    <property type="protein sequence ID" value="PTM45587.1"/>
    <property type="molecule type" value="Genomic_DNA"/>
</dbReference>
<evidence type="ECO:0000313" key="1">
    <source>
        <dbReference type="EMBL" id="PTM45587.1"/>
    </source>
</evidence>
<reference evidence="1 2" key="1">
    <citation type="submission" date="2018-04" db="EMBL/GenBank/DDBJ databases">
        <title>Genomic Encyclopedia of Type Strains, Phase III (KMG-III): the genomes of soil and plant-associated and newly described type strains.</title>
        <authorList>
            <person name="Whitman W."/>
        </authorList>
    </citation>
    <scope>NUCLEOTIDE SEQUENCE [LARGE SCALE GENOMIC DNA]</scope>
    <source>
        <strain evidence="1 2">NW12</strain>
    </source>
</reference>
<dbReference type="RefSeq" id="WP_107931843.1">
    <property type="nucleotide sequence ID" value="NZ_PZZN01000002.1"/>
</dbReference>